<keyword evidence="5 6" id="KW-0472">Membrane</keyword>
<dbReference type="Pfam" id="PF25807">
    <property type="entry name" value="Clarin-2"/>
    <property type="match status" value="1"/>
</dbReference>
<feature type="transmembrane region" description="Helical" evidence="6">
    <location>
        <begin position="168"/>
        <end position="194"/>
    </location>
</feature>
<evidence type="ECO:0000256" key="4">
    <source>
        <dbReference type="ARBA" id="ARBA00022989"/>
    </source>
</evidence>
<gene>
    <name evidence="7" type="ORF">AAG570_009342</name>
</gene>
<dbReference type="PANTHER" id="PTHR31548">
    <property type="entry name" value="CLARIN"/>
    <property type="match status" value="1"/>
</dbReference>
<feature type="transmembrane region" description="Helical" evidence="6">
    <location>
        <begin position="6"/>
        <end position="26"/>
    </location>
</feature>
<reference evidence="7 8" key="1">
    <citation type="submission" date="2024-07" db="EMBL/GenBank/DDBJ databases">
        <title>Chromosome-level genome assembly of the water stick insect Ranatra chinensis (Heteroptera: Nepidae).</title>
        <authorList>
            <person name="Liu X."/>
        </authorList>
    </citation>
    <scope>NUCLEOTIDE SEQUENCE [LARGE SCALE GENOMIC DNA]</scope>
    <source>
        <strain evidence="7">Cailab_2021Rc</strain>
        <tissue evidence="7">Muscle</tissue>
    </source>
</reference>
<keyword evidence="3 6" id="KW-0812">Transmembrane</keyword>
<evidence type="ECO:0000256" key="5">
    <source>
        <dbReference type="ARBA" id="ARBA00023136"/>
    </source>
</evidence>
<dbReference type="Proteomes" id="UP001558652">
    <property type="component" value="Unassembled WGS sequence"/>
</dbReference>
<evidence type="ECO:0000313" key="8">
    <source>
        <dbReference type="Proteomes" id="UP001558652"/>
    </source>
</evidence>
<keyword evidence="8" id="KW-1185">Reference proteome</keyword>
<comment type="subcellular location">
    <subcellularLocation>
        <location evidence="1">Membrane</location>
        <topology evidence="1">Multi-pass membrane protein</topology>
    </subcellularLocation>
</comment>
<feature type="transmembrane region" description="Helical" evidence="6">
    <location>
        <begin position="124"/>
        <end position="147"/>
    </location>
</feature>
<dbReference type="InterPro" id="IPR026748">
    <property type="entry name" value="Clarin"/>
</dbReference>
<evidence type="ECO:0000256" key="3">
    <source>
        <dbReference type="ARBA" id="ARBA00022692"/>
    </source>
</evidence>
<name>A0ABD0YPC6_9HEMI</name>
<accession>A0ABD0YPC6</accession>
<dbReference type="GO" id="GO:0007605">
    <property type="term" value="P:sensory perception of sound"/>
    <property type="evidence" value="ECO:0007669"/>
    <property type="project" value="UniProtKB-ARBA"/>
</dbReference>
<keyword evidence="4 6" id="KW-1133">Transmembrane helix</keyword>
<evidence type="ECO:0000256" key="2">
    <source>
        <dbReference type="ARBA" id="ARBA00005787"/>
    </source>
</evidence>
<comment type="similarity">
    <text evidence="2">Belongs to the clarin family.</text>
</comment>
<dbReference type="GO" id="GO:0016020">
    <property type="term" value="C:membrane"/>
    <property type="evidence" value="ECO:0007669"/>
    <property type="project" value="UniProtKB-SubCell"/>
</dbReference>
<evidence type="ECO:0000256" key="1">
    <source>
        <dbReference type="ARBA" id="ARBA00004141"/>
    </source>
</evidence>
<dbReference type="EMBL" id="JBFDAA010000004">
    <property type="protein sequence ID" value="KAL1137646.1"/>
    <property type="molecule type" value="Genomic_DNA"/>
</dbReference>
<dbReference type="Gene3D" id="1.20.140.150">
    <property type="match status" value="1"/>
</dbReference>
<protein>
    <submittedName>
        <fullName evidence="7">Uncharacterized protein</fullName>
    </submittedName>
</protein>
<comment type="caution">
    <text evidence="7">The sequence shown here is derived from an EMBL/GenBank/DDBJ whole genome shotgun (WGS) entry which is preliminary data.</text>
</comment>
<dbReference type="PANTHER" id="PTHR31548:SF1">
    <property type="entry name" value="LD47387P"/>
    <property type="match status" value="1"/>
</dbReference>
<proteinExistence type="inferred from homology"/>
<organism evidence="7 8">
    <name type="scientific">Ranatra chinensis</name>
    <dbReference type="NCBI Taxonomy" id="642074"/>
    <lineage>
        <taxon>Eukaryota</taxon>
        <taxon>Metazoa</taxon>
        <taxon>Ecdysozoa</taxon>
        <taxon>Arthropoda</taxon>
        <taxon>Hexapoda</taxon>
        <taxon>Insecta</taxon>
        <taxon>Pterygota</taxon>
        <taxon>Neoptera</taxon>
        <taxon>Paraneoptera</taxon>
        <taxon>Hemiptera</taxon>
        <taxon>Heteroptera</taxon>
        <taxon>Panheteroptera</taxon>
        <taxon>Nepomorpha</taxon>
        <taxon>Nepidae</taxon>
        <taxon>Ranatrinae</taxon>
        <taxon>Ranatra</taxon>
    </lineage>
</organism>
<sequence>MIFLTFLGSCLCICLLAVSLSTKHWIKSKAKRIPEKPDSDITRKSDGKIYFGLFYGQKELNVGYGWRQENKLLQKEPDFMMYSVWQATKYCMYFALLFSAAAAVFAVVNTAITPVGDITGIPGLYIWNIISMLLQISAVSLWVWQYYRKLRYNVMSADDKKLSWSSDGMSYFGHSLWLVVASIIIQAINVIFIYTGTTELRHKKSAAPVIEEKSNGAIMLY</sequence>
<dbReference type="AlphaFoldDB" id="A0ABD0YPC6"/>
<feature type="transmembrane region" description="Helical" evidence="6">
    <location>
        <begin position="90"/>
        <end position="112"/>
    </location>
</feature>
<evidence type="ECO:0000313" key="7">
    <source>
        <dbReference type="EMBL" id="KAL1137646.1"/>
    </source>
</evidence>
<evidence type="ECO:0000256" key="6">
    <source>
        <dbReference type="SAM" id="Phobius"/>
    </source>
</evidence>